<accession>A0A0P0L4F8</accession>
<dbReference type="Proteomes" id="UP000061587">
    <property type="component" value="Chromosome"/>
</dbReference>
<sequence length="284" mass="32456">MNLNCNVLMAIKSDAESVKVLPSDNQNITSEAPKLLLCSSIASGSDLGSNEGVTPLAGIGKEYPELSWYYLYLSNKELKRYISVFSGRKAVRFRTLSGSVEEEFFCFKVFSYTAADHRKRFEQCAYTKEEYTARRDSARVVKEAFATGSTQKLNTLTDEKEIAGNGWLFVCAPLDQLERILSAMLPRQYLVTDYNTHRAAVIPQSQMEEFIYLYESMPYNIELMNRPLEDYLQKKQKIRITGGVFRGKEGCIMRLHRNTRLVFAFGNMTVAVSYLHAFPFEKIE</sequence>
<evidence type="ECO:0000313" key="1">
    <source>
        <dbReference type="EMBL" id="ALK84332.1"/>
    </source>
</evidence>
<organism evidence="1 2">
    <name type="scientific">Phocaeicola vulgatus</name>
    <name type="common">Bacteroides vulgatus</name>
    <dbReference type="NCBI Taxonomy" id="821"/>
    <lineage>
        <taxon>Bacteria</taxon>
        <taxon>Pseudomonadati</taxon>
        <taxon>Bacteroidota</taxon>
        <taxon>Bacteroidia</taxon>
        <taxon>Bacteroidales</taxon>
        <taxon>Bacteroidaceae</taxon>
        <taxon>Phocaeicola</taxon>
    </lineage>
</organism>
<proteinExistence type="predicted"/>
<evidence type="ECO:0000313" key="2">
    <source>
        <dbReference type="Proteomes" id="UP000061587"/>
    </source>
</evidence>
<reference evidence="1 2" key="2">
    <citation type="journal article" date="2016" name="Genome Biol. Evol.">
        <title>Extensive mobilome-driven genome diversification in mouse gut-associated Bacteroides vulgatus mpk.</title>
        <authorList>
            <person name="Lange A."/>
            <person name="Beier S."/>
            <person name="Steimle A."/>
            <person name="Autenrieth I.B."/>
            <person name="Huson D.H."/>
            <person name="Frick J.S."/>
        </authorList>
    </citation>
    <scope>NUCLEOTIDE SEQUENCE [LARGE SCALE GENOMIC DNA]</scope>
    <source>
        <strain evidence="2">mpk</strain>
    </source>
</reference>
<dbReference type="AlphaFoldDB" id="A0A0P0L4F8"/>
<dbReference type="EMBL" id="CP013020">
    <property type="protein sequence ID" value="ALK84332.1"/>
    <property type="molecule type" value="Genomic_DNA"/>
</dbReference>
<protein>
    <submittedName>
        <fullName evidence="1">Transcriptional regulatory protein</fullName>
    </submittedName>
</protein>
<gene>
    <name evidence="1" type="ORF">BvMPK_1728</name>
</gene>
<name>A0A0P0L4F8_PHOVU</name>
<reference evidence="2" key="1">
    <citation type="submission" date="2015-10" db="EMBL/GenBank/DDBJ databases">
        <title>Extensive mobilome-driven genome diversification in gut-associated Bacteroides vulgatus mpk.</title>
        <authorList>
            <person name="Beier S."/>
            <person name="Lange A."/>
            <person name="Huson D.H."/>
            <person name="Frick J.-S."/>
            <person name="Autenrieth I.B."/>
        </authorList>
    </citation>
    <scope>NUCLEOTIDE SEQUENCE [LARGE SCALE GENOMIC DNA]</scope>
    <source>
        <strain evidence="2">mpk</strain>
    </source>
</reference>
<dbReference type="PATRIC" id="fig|821.40.peg.2063"/>